<protein>
    <submittedName>
        <fullName evidence="2">Uncharacterized protein</fullName>
    </submittedName>
</protein>
<organism evidence="2 3">
    <name type="scientific">Kribbella italica</name>
    <dbReference type="NCBI Taxonomy" id="1540520"/>
    <lineage>
        <taxon>Bacteria</taxon>
        <taxon>Bacillati</taxon>
        <taxon>Actinomycetota</taxon>
        <taxon>Actinomycetes</taxon>
        <taxon>Propionibacteriales</taxon>
        <taxon>Kribbellaceae</taxon>
        <taxon>Kribbella</taxon>
    </lineage>
</organism>
<proteinExistence type="predicted"/>
<keyword evidence="3" id="KW-1185">Reference proteome</keyword>
<comment type="caution">
    <text evidence="2">The sequence shown here is derived from an EMBL/GenBank/DDBJ whole genome shotgun (WGS) entry which is preliminary data.</text>
</comment>
<evidence type="ECO:0000313" key="2">
    <source>
        <dbReference type="EMBL" id="MBB5840197.1"/>
    </source>
</evidence>
<dbReference type="Proteomes" id="UP000549971">
    <property type="component" value="Unassembled WGS sequence"/>
</dbReference>
<reference evidence="2 3" key="1">
    <citation type="submission" date="2020-08" db="EMBL/GenBank/DDBJ databases">
        <title>Sequencing the genomes of 1000 actinobacteria strains.</title>
        <authorList>
            <person name="Klenk H.-P."/>
        </authorList>
    </citation>
    <scope>NUCLEOTIDE SEQUENCE [LARGE SCALE GENOMIC DNA]</scope>
    <source>
        <strain evidence="2 3">DSM 28967</strain>
    </source>
</reference>
<dbReference type="EMBL" id="JACHMY010000001">
    <property type="protein sequence ID" value="MBB5840197.1"/>
    <property type="molecule type" value="Genomic_DNA"/>
</dbReference>
<feature type="compositionally biased region" description="Polar residues" evidence="1">
    <location>
        <begin position="1"/>
        <end position="14"/>
    </location>
</feature>
<evidence type="ECO:0000313" key="3">
    <source>
        <dbReference type="Proteomes" id="UP000549971"/>
    </source>
</evidence>
<feature type="region of interest" description="Disordered" evidence="1">
    <location>
        <begin position="1"/>
        <end position="40"/>
    </location>
</feature>
<sequence length="40" mass="4420">MPKATNTKPETNSHPAWCSPKRQTGCGRPECPSSPQKPKR</sequence>
<evidence type="ECO:0000256" key="1">
    <source>
        <dbReference type="SAM" id="MobiDB-lite"/>
    </source>
</evidence>
<accession>A0A7W9MYA5</accession>
<gene>
    <name evidence="2" type="ORF">HDA39_006931</name>
</gene>
<dbReference type="AlphaFoldDB" id="A0A7W9MYA5"/>
<name>A0A7W9MYA5_9ACTN</name>